<proteinExistence type="predicted"/>
<organism evidence="1 2">
    <name type="scientific">Choiromyces venosus 120613-1</name>
    <dbReference type="NCBI Taxonomy" id="1336337"/>
    <lineage>
        <taxon>Eukaryota</taxon>
        <taxon>Fungi</taxon>
        <taxon>Dikarya</taxon>
        <taxon>Ascomycota</taxon>
        <taxon>Pezizomycotina</taxon>
        <taxon>Pezizomycetes</taxon>
        <taxon>Pezizales</taxon>
        <taxon>Tuberaceae</taxon>
        <taxon>Choiromyces</taxon>
    </lineage>
</organism>
<keyword evidence="2" id="KW-1185">Reference proteome</keyword>
<dbReference type="OrthoDB" id="448455at2759"/>
<name>A0A3N4JI18_9PEZI</name>
<dbReference type="Proteomes" id="UP000276215">
    <property type="component" value="Unassembled WGS sequence"/>
</dbReference>
<protein>
    <submittedName>
        <fullName evidence="1">Uncharacterized protein</fullName>
    </submittedName>
</protein>
<gene>
    <name evidence="1" type="ORF">L873DRAFT_1635067</name>
</gene>
<evidence type="ECO:0000313" key="2">
    <source>
        <dbReference type="Proteomes" id="UP000276215"/>
    </source>
</evidence>
<accession>A0A3N4JI18</accession>
<feature type="non-terminal residue" evidence="1">
    <location>
        <position position="57"/>
    </location>
</feature>
<feature type="non-terminal residue" evidence="1">
    <location>
        <position position="1"/>
    </location>
</feature>
<sequence length="57" mass="6069">VSSLVIDSLCDRARGQNVAGGCFYFDFASQKEQLPASVLGALLKQVVSGREKIPGEI</sequence>
<evidence type="ECO:0000313" key="1">
    <source>
        <dbReference type="EMBL" id="RPA93514.1"/>
    </source>
</evidence>
<reference evidence="1 2" key="1">
    <citation type="journal article" date="2018" name="Nat. Ecol. Evol.">
        <title>Pezizomycetes genomes reveal the molecular basis of ectomycorrhizal truffle lifestyle.</title>
        <authorList>
            <person name="Murat C."/>
            <person name="Payen T."/>
            <person name="Noel B."/>
            <person name="Kuo A."/>
            <person name="Morin E."/>
            <person name="Chen J."/>
            <person name="Kohler A."/>
            <person name="Krizsan K."/>
            <person name="Balestrini R."/>
            <person name="Da Silva C."/>
            <person name="Montanini B."/>
            <person name="Hainaut M."/>
            <person name="Levati E."/>
            <person name="Barry K.W."/>
            <person name="Belfiori B."/>
            <person name="Cichocki N."/>
            <person name="Clum A."/>
            <person name="Dockter R.B."/>
            <person name="Fauchery L."/>
            <person name="Guy J."/>
            <person name="Iotti M."/>
            <person name="Le Tacon F."/>
            <person name="Lindquist E.A."/>
            <person name="Lipzen A."/>
            <person name="Malagnac F."/>
            <person name="Mello A."/>
            <person name="Molinier V."/>
            <person name="Miyauchi S."/>
            <person name="Poulain J."/>
            <person name="Riccioni C."/>
            <person name="Rubini A."/>
            <person name="Sitrit Y."/>
            <person name="Splivallo R."/>
            <person name="Traeger S."/>
            <person name="Wang M."/>
            <person name="Zifcakova L."/>
            <person name="Wipf D."/>
            <person name="Zambonelli A."/>
            <person name="Paolocci F."/>
            <person name="Nowrousian M."/>
            <person name="Ottonello S."/>
            <person name="Baldrian P."/>
            <person name="Spatafora J.W."/>
            <person name="Henrissat B."/>
            <person name="Nagy L.G."/>
            <person name="Aury J.M."/>
            <person name="Wincker P."/>
            <person name="Grigoriev I.V."/>
            <person name="Bonfante P."/>
            <person name="Martin F.M."/>
        </authorList>
    </citation>
    <scope>NUCLEOTIDE SEQUENCE [LARGE SCALE GENOMIC DNA]</scope>
    <source>
        <strain evidence="1 2">120613-1</strain>
    </source>
</reference>
<dbReference type="AlphaFoldDB" id="A0A3N4JI18"/>
<dbReference type="EMBL" id="ML120450">
    <property type="protein sequence ID" value="RPA93514.1"/>
    <property type="molecule type" value="Genomic_DNA"/>
</dbReference>